<dbReference type="InterPro" id="IPR054000">
    <property type="entry name" value="MLKL_N"/>
</dbReference>
<dbReference type="Pfam" id="PF22215">
    <property type="entry name" value="MLKL_N"/>
    <property type="match status" value="1"/>
</dbReference>
<dbReference type="OrthoDB" id="431454at2759"/>
<dbReference type="PANTHER" id="PTHR47691:SF3">
    <property type="entry name" value="HTH-TYPE TRANSCRIPTIONAL REGULATOR RV0890C-RELATED"/>
    <property type="match status" value="1"/>
</dbReference>
<dbReference type="Proteomes" id="UP000294933">
    <property type="component" value="Unassembled WGS sequence"/>
</dbReference>
<protein>
    <submittedName>
        <fullName evidence="3">Uncharacterized protein</fullName>
    </submittedName>
</protein>
<evidence type="ECO:0000259" key="1">
    <source>
        <dbReference type="Pfam" id="PF13401"/>
    </source>
</evidence>
<dbReference type="Gene3D" id="3.40.50.300">
    <property type="entry name" value="P-loop containing nucleotide triphosphate hydrolases"/>
    <property type="match status" value="1"/>
</dbReference>
<dbReference type="GO" id="GO:0016887">
    <property type="term" value="F:ATP hydrolysis activity"/>
    <property type="evidence" value="ECO:0007669"/>
    <property type="project" value="InterPro"/>
</dbReference>
<evidence type="ECO:0000259" key="2">
    <source>
        <dbReference type="Pfam" id="PF22215"/>
    </source>
</evidence>
<dbReference type="EMBL" id="ML170161">
    <property type="protein sequence ID" value="TDL26476.1"/>
    <property type="molecule type" value="Genomic_DNA"/>
</dbReference>
<dbReference type="AlphaFoldDB" id="A0A4Y7QGL1"/>
<dbReference type="InterPro" id="IPR059179">
    <property type="entry name" value="MLKL-like_MCAfunc"/>
</dbReference>
<dbReference type="SUPFAM" id="SSF52540">
    <property type="entry name" value="P-loop containing nucleoside triphosphate hydrolases"/>
    <property type="match status" value="1"/>
</dbReference>
<proteinExistence type="predicted"/>
<dbReference type="Pfam" id="PF13401">
    <property type="entry name" value="AAA_22"/>
    <property type="match status" value="1"/>
</dbReference>
<evidence type="ECO:0000313" key="4">
    <source>
        <dbReference type="Proteomes" id="UP000294933"/>
    </source>
</evidence>
<gene>
    <name evidence="3" type="ORF">BD410DRAFT_836364</name>
</gene>
<dbReference type="GO" id="GO:0007166">
    <property type="term" value="P:cell surface receptor signaling pathway"/>
    <property type="evidence" value="ECO:0007669"/>
    <property type="project" value="InterPro"/>
</dbReference>
<accession>A0A4Y7QGL1</accession>
<organism evidence="3 4">
    <name type="scientific">Rickenella mellea</name>
    <dbReference type="NCBI Taxonomy" id="50990"/>
    <lineage>
        <taxon>Eukaryota</taxon>
        <taxon>Fungi</taxon>
        <taxon>Dikarya</taxon>
        <taxon>Basidiomycota</taxon>
        <taxon>Agaricomycotina</taxon>
        <taxon>Agaricomycetes</taxon>
        <taxon>Hymenochaetales</taxon>
        <taxon>Rickenellaceae</taxon>
        <taxon>Rickenella</taxon>
    </lineage>
</organism>
<name>A0A4Y7QGL1_9AGAM</name>
<reference evidence="3 4" key="1">
    <citation type="submission" date="2018-06" db="EMBL/GenBank/DDBJ databases">
        <title>A transcriptomic atlas of mushroom development highlights an independent origin of complex multicellularity.</title>
        <authorList>
            <consortium name="DOE Joint Genome Institute"/>
            <person name="Krizsan K."/>
            <person name="Almasi E."/>
            <person name="Merenyi Z."/>
            <person name="Sahu N."/>
            <person name="Viragh M."/>
            <person name="Koszo T."/>
            <person name="Mondo S."/>
            <person name="Kiss B."/>
            <person name="Balint B."/>
            <person name="Kues U."/>
            <person name="Barry K."/>
            <person name="Hegedus J.C."/>
            <person name="Henrissat B."/>
            <person name="Johnson J."/>
            <person name="Lipzen A."/>
            <person name="Ohm R."/>
            <person name="Nagy I."/>
            <person name="Pangilinan J."/>
            <person name="Yan J."/>
            <person name="Xiong Y."/>
            <person name="Grigoriev I.V."/>
            <person name="Hibbett D.S."/>
            <person name="Nagy L.G."/>
        </authorList>
    </citation>
    <scope>NUCLEOTIDE SEQUENCE [LARGE SCALE GENOMIC DNA]</scope>
    <source>
        <strain evidence="3 4">SZMC22713</strain>
    </source>
</reference>
<dbReference type="CDD" id="cd21037">
    <property type="entry name" value="MLKL_NTD"/>
    <property type="match status" value="1"/>
</dbReference>
<feature type="domain" description="ORC1/DEAH AAA+ ATPase" evidence="1">
    <location>
        <begin position="233"/>
        <end position="346"/>
    </location>
</feature>
<keyword evidence="4" id="KW-1185">Reference proteome</keyword>
<sequence length="398" mass="43334">MSSTTSNAIADPSIQSMGKKRQYASQAAKLAVGTVTTIADGLNVPFLGAATHTLNQIIVLADTVKANREACMQLATQATDLVQALVKATEGKSAVNVDDDLKRDLGDLGRTLESIRDCMVALSSRSRWKRILSSSDDGAKLTEFRNRLTSAVTLFQIRDQISGRISQEAASQELLQNVKDIQAHQLNALPAEISSERSELLYAPPAYPECFYGRDEFVSSAVDLILNNAQAKLAILGPGGIGKTTVASAIFNNPQIQDMFPDYRIFVSCESLSTAESLLETLCKAFNLSVQNGSLYTTLKDFIQSTSTVLVVLDNFETLWDTNNVSNEIESLLKNLCSLKSLSTIVTMRGSIPPIGIHWTKPALPPLSVLSIDAAKLSHYWHIWHNVDLLQKNFISAG</sequence>
<dbReference type="InterPro" id="IPR036537">
    <property type="entry name" value="Adaptor_Cbl_N_dom_sf"/>
</dbReference>
<evidence type="ECO:0000313" key="3">
    <source>
        <dbReference type="EMBL" id="TDL26476.1"/>
    </source>
</evidence>
<dbReference type="PANTHER" id="PTHR47691">
    <property type="entry name" value="REGULATOR-RELATED"/>
    <property type="match status" value="1"/>
</dbReference>
<dbReference type="InterPro" id="IPR049945">
    <property type="entry name" value="AAA_22"/>
</dbReference>
<feature type="domain" description="Mixed lineage kinase" evidence="2">
    <location>
        <begin position="56"/>
        <end position="173"/>
    </location>
</feature>
<dbReference type="InterPro" id="IPR027417">
    <property type="entry name" value="P-loop_NTPase"/>
</dbReference>
<dbReference type="VEuPathDB" id="FungiDB:BD410DRAFT_836364"/>
<dbReference type="Gene3D" id="1.20.930.20">
    <property type="entry name" value="Adaptor protein Cbl, N-terminal domain"/>
    <property type="match status" value="1"/>
</dbReference>